<feature type="compositionally biased region" description="Basic and acidic residues" evidence="1">
    <location>
        <begin position="107"/>
        <end position="119"/>
    </location>
</feature>
<reference evidence="3 4" key="2">
    <citation type="submission" date="2019-09" db="EMBL/GenBank/DDBJ databases">
        <authorList>
            <person name="Jin C."/>
        </authorList>
    </citation>
    <scope>NUCLEOTIDE SEQUENCE [LARGE SCALE GENOMIC DNA]</scope>
    <source>
        <strain evidence="3 4">AN110305</strain>
    </source>
</reference>
<accession>A0A5B2XDI8</accession>
<dbReference type="EMBL" id="VUOB01000029">
    <property type="protein sequence ID" value="KAA2261286.1"/>
    <property type="molecule type" value="Genomic_DNA"/>
</dbReference>
<reference evidence="3 4" key="1">
    <citation type="submission" date="2019-09" db="EMBL/GenBank/DDBJ databases">
        <title>Goodfellowia gen. nov., a new genus of the Pseudonocardineae related to Actinoalloteichus, containing Goodfellowia coeruleoviolacea gen. nov., comb. nov. gen. nov., comb. nov.</title>
        <authorList>
            <person name="Labeda D."/>
        </authorList>
    </citation>
    <scope>NUCLEOTIDE SEQUENCE [LARGE SCALE GENOMIC DNA]</scope>
    <source>
        <strain evidence="3 4">AN110305</strain>
    </source>
</reference>
<keyword evidence="2" id="KW-0472">Membrane</keyword>
<dbReference type="AlphaFoldDB" id="A0A5B2XDI8"/>
<feature type="transmembrane region" description="Helical" evidence="2">
    <location>
        <begin position="272"/>
        <end position="295"/>
    </location>
</feature>
<keyword evidence="2" id="KW-0812">Transmembrane</keyword>
<gene>
    <name evidence="3" type="ORF">F0L68_17695</name>
</gene>
<evidence type="ECO:0000313" key="3">
    <source>
        <dbReference type="EMBL" id="KAA2261286.1"/>
    </source>
</evidence>
<keyword evidence="2" id="KW-1133">Transmembrane helix</keyword>
<evidence type="ECO:0000256" key="2">
    <source>
        <dbReference type="SAM" id="Phobius"/>
    </source>
</evidence>
<feature type="region of interest" description="Disordered" evidence="1">
    <location>
        <begin position="91"/>
        <end position="140"/>
    </location>
</feature>
<feature type="transmembrane region" description="Helical" evidence="2">
    <location>
        <begin position="186"/>
        <end position="210"/>
    </location>
</feature>
<evidence type="ECO:0000313" key="4">
    <source>
        <dbReference type="Proteomes" id="UP000323454"/>
    </source>
</evidence>
<sequence>MDEASARAEVERLANGLAGATDEGTGHSLDNLINGWTDKWIAEAEAEHAAYLVRAEYRLALATAKLAGLDVHHERDHRALSEAKVARSAAEAWLRGPERPAATSDRGTPDQEKPDNEKPSHRRTAKPTKSQQSSPFGSEGFDDPSLLAGRPRSTYLHLLVLACAATADATAFIQVVKLIIAQESGLVSTLLVIGLTAIVLYLAHSAGTVLRDLKAGVQSTHWLWAVLCLVMWLAIGLLVTWVRISVPLTTNGPATPLSFEQPPATSDSKPTVIVAAVFFSLYLGSGLAACIGAYFSHNQSRRGFGVAVRAHRTAARRAAAIAREHGVATAAWLAQVKARDVSAQILAEARQRRYALAEELKQYARVLIATRSRDPSLTDAILSPDFRPYIHEAQARTRANGRTP</sequence>
<name>A0A5B2XDI8_9PSEU</name>
<dbReference type="OrthoDB" id="3688754at2"/>
<keyword evidence="4" id="KW-1185">Reference proteome</keyword>
<dbReference type="Proteomes" id="UP000323454">
    <property type="component" value="Unassembled WGS sequence"/>
</dbReference>
<evidence type="ECO:0000256" key="1">
    <source>
        <dbReference type="SAM" id="MobiDB-lite"/>
    </source>
</evidence>
<comment type="caution">
    <text evidence="3">The sequence shown here is derived from an EMBL/GenBank/DDBJ whole genome shotgun (WGS) entry which is preliminary data.</text>
</comment>
<dbReference type="RefSeq" id="WP_149850689.1">
    <property type="nucleotide sequence ID" value="NZ_VUOB01000029.1"/>
</dbReference>
<feature type="compositionally biased region" description="Polar residues" evidence="1">
    <location>
        <begin position="127"/>
        <end position="136"/>
    </location>
</feature>
<organism evidence="3 4">
    <name type="scientific">Solihabitans fulvus</name>
    <dbReference type="NCBI Taxonomy" id="1892852"/>
    <lineage>
        <taxon>Bacteria</taxon>
        <taxon>Bacillati</taxon>
        <taxon>Actinomycetota</taxon>
        <taxon>Actinomycetes</taxon>
        <taxon>Pseudonocardiales</taxon>
        <taxon>Pseudonocardiaceae</taxon>
        <taxon>Solihabitans</taxon>
    </lineage>
</organism>
<proteinExistence type="predicted"/>
<feature type="transmembrane region" description="Helical" evidence="2">
    <location>
        <begin position="222"/>
        <end position="244"/>
    </location>
</feature>
<protein>
    <submittedName>
        <fullName evidence="3">Uncharacterized protein</fullName>
    </submittedName>
</protein>
<feature type="transmembrane region" description="Helical" evidence="2">
    <location>
        <begin position="155"/>
        <end position="180"/>
    </location>
</feature>